<evidence type="ECO:0000259" key="1">
    <source>
        <dbReference type="Pfam" id="PF13924"/>
    </source>
</evidence>
<feature type="domain" description="Lipocalin-like" evidence="1">
    <location>
        <begin position="9"/>
        <end position="156"/>
    </location>
</feature>
<dbReference type="EMBL" id="JAVRRF010000016">
    <property type="protein sequence ID" value="KAK5057223.1"/>
    <property type="molecule type" value="Genomic_DNA"/>
</dbReference>
<dbReference type="Pfam" id="PF13924">
    <property type="entry name" value="Lipocalin_5"/>
    <property type="match status" value="1"/>
</dbReference>
<protein>
    <recommendedName>
        <fullName evidence="1">Lipocalin-like domain-containing protein</fullName>
    </recommendedName>
</protein>
<proteinExistence type="predicted"/>
<name>A0ABR0J6P0_9EURO</name>
<organism evidence="2 3">
    <name type="scientific">Exophiala sideris</name>
    <dbReference type="NCBI Taxonomy" id="1016849"/>
    <lineage>
        <taxon>Eukaryota</taxon>
        <taxon>Fungi</taxon>
        <taxon>Dikarya</taxon>
        <taxon>Ascomycota</taxon>
        <taxon>Pezizomycotina</taxon>
        <taxon>Eurotiomycetes</taxon>
        <taxon>Chaetothyriomycetidae</taxon>
        <taxon>Chaetothyriales</taxon>
        <taxon>Herpotrichiellaceae</taxon>
        <taxon>Exophiala</taxon>
    </lineage>
</organism>
<gene>
    <name evidence="2" type="ORF">LTR69_007262</name>
</gene>
<keyword evidence="3" id="KW-1185">Reference proteome</keyword>
<evidence type="ECO:0000313" key="2">
    <source>
        <dbReference type="EMBL" id="KAK5057223.1"/>
    </source>
</evidence>
<accession>A0ABR0J6P0</accession>
<reference evidence="2 3" key="1">
    <citation type="submission" date="2023-08" db="EMBL/GenBank/DDBJ databases">
        <title>Black Yeasts Isolated from many extreme environments.</title>
        <authorList>
            <person name="Coleine C."/>
            <person name="Stajich J.E."/>
            <person name="Selbmann L."/>
        </authorList>
    </citation>
    <scope>NUCLEOTIDE SEQUENCE [LARGE SCALE GENOMIC DNA]</scope>
    <source>
        <strain evidence="2 3">CCFEE 6328</strain>
    </source>
</reference>
<dbReference type="Proteomes" id="UP001345691">
    <property type="component" value="Unassembled WGS sequence"/>
</dbReference>
<comment type="caution">
    <text evidence="2">The sequence shown here is derived from an EMBL/GenBank/DDBJ whole genome shotgun (WGS) entry which is preliminary data.</text>
</comment>
<dbReference type="InterPro" id="IPR024311">
    <property type="entry name" value="Lipocalin-like"/>
</dbReference>
<sequence>MASFRSRLVGTWELVSFRALNVEDATDVIHPLQGDWHGLIIYTADGYISVQMQNREVPRTGGGPVPGKPEDLAELTRRTTNYTGPYHLEEPEEGGDEAKVHHETTIAIPSIYNGITQTRLARLLNEDGVEQLTLTTGEPAMIEGVKRDIVVTWRRAKDNSTSWKPRQEVSAPFSR</sequence>
<evidence type="ECO:0000313" key="3">
    <source>
        <dbReference type="Proteomes" id="UP001345691"/>
    </source>
</evidence>